<organism evidence="6 7">
    <name type="scientific">Apatococcus fuscideae</name>
    <dbReference type="NCBI Taxonomy" id="2026836"/>
    <lineage>
        <taxon>Eukaryota</taxon>
        <taxon>Viridiplantae</taxon>
        <taxon>Chlorophyta</taxon>
        <taxon>core chlorophytes</taxon>
        <taxon>Trebouxiophyceae</taxon>
        <taxon>Chlorellales</taxon>
        <taxon>Chlorellaceae</taxon>
        <taxon>Apatococcus</taxon>
    </lineage>
</organism>
<evidence type="ECO:0000259" key="5">
    <source>
        <dbReference type="SMART" id="SM00822"/>
    </source>
</evidence>
<proteinExistence type="inferred from homology"/>
<feature type="domain" description="Ketoreductase" evidence="5">
    <location>
        <begin position="13"/>
        <end position="204"/>
    </location>
</feature>
<dbReference type="InterPro" id="IPR036291">
    <property type="entry name" value="NAD(P)-bd_dom_sf"/>
</dbReference>
<dbReference type="FunFam" id="3.40.50.720:FF:000084">
    <property type="entry name" value="Short-chain dehydrogenase reductase"/>
    <property type="match status" value="1"/>
</dbReference>
<sequence length="263" mass="27501">MQLGNYCSRFQNLTAVVIGGGSGLGKATCKRLAAEAARVIVADIDVETAQAVAAAIQETGGSSEAAQVDVTQEKAVQQFFKGPGRDVDVLINSAGTMWTKSFEDLTLPDLQEAFGPNINGLLYAMQQASLAMRAQSKPEASKRAIVNISSTAALASMPGLTAYSAAKAAIRQLSRSAAVELAPFNVRVNTVLPHGTDTEGVRGFAAQLPPELQAVFAEVNMPKLIPRLAQPEEIAAGIAFLASSDASFLTAVSLSWMAVSLFS</sequence>
<evidence type="ECO:0000256" key="4">
    <source>
        <dbReference type="RuleBase" id="RU000363"/>
    </source>
</evidence>
<keyword evidence="2" id="KW-0560">Oxidoreductase</keyword>
<keyword evidence="3" id="KW-0520">NAD</keyword>
<accession>A0AAW1SZ28</accession>
<evidence type="ECO:0000256" key="1">
    <source>
        <dbReference type="ARBA" id="ARBA00006484"/>
    </source>
</evidence>
<dbReference type="CDD" id="cd05233">
    <property type="entry name" value="SDR_c"/>
    <property type="match status" value="1"/>
</dbReference>
<evidence type="ECO:0000256" key="3">
    <source>
        <dbReference type="ARBA" id="ARBA00023027"/>
    </source>
</evidence>
<evidence type="ECO:0000256" key="2">
    <source>
        <dbReference type="ARBA" id="ARBA00023002"/>
    </source>
</evidence>
<dbReference type="InterPro" id="IPR057326">
    <property type="entry name" value="KR_dom"/>
</dbReference>
<gene>
    <name evidence="6" type="ORF">WJX84_001941</name>
</gene>
<dbReference type="AlphaFoldDB" id="A0AAW1SZ28"/>
<name>A0AAW1SZ28_9CHLO</name>
<dbReference type="InterPro" id="IPR002347">
    <property type="entry name" value="SDR_fam"/>
</dbReference>
<evidence type="ECO:0000313" key="6">
    <source>
        <dbReference type="EMBL" id="KAK9862737.1"/>
    </source>
</evidence>
<evidence type="ECO:0000313" key="7">
    <source>
        <dbReference type="Proteomes" id="UP001485043"/>
    </source>
</evidence>
<keyword evidence="7" id="KW-1185">Reference proteome</keyword>
<dbReference type="Gene3D" id="3.40.50.720">
    <property type="entry name" value="NAD(P)-binding Rossmann-like Domain"/>
    <property type="match status" value="1"/>
</dbReference>
<reference evidence="6 7" key="1">
    <citation type="journal article" date="2024" name="Nat. Commun.">
        <title>Phylogenomics reveals the evolutionary origins of lichenization in chlorophyte algae.</title>
        <authorList>
            <person name="Puginier C."/>
            <person name="Libourel C."/>
            <person name="Otte J."/>
            <person name="Skaloud P."/>
            <person name="Haon M."/>
            <person name="Grisel S."/>
            <person name="Petersen M."/>
            <person name="Berrin J.G."/>
            <person name="Delaux P.M."/>
            <person name="Dal Grande F."/>
            <person name="Keller J."/>
        </authorList>
    </citation>
    <scope>NUCLEOTIDE SEQUENCE [LARGE SCALE GENOMIC DNA]</scope>
    <source>
        <strain evidence="6 7">SAG 2523</strain>
    </source>
</reference>
<protein>
    <recommendedName>
        <fullName evidence="5">Ketoreductase domain-containing protein</fullName>
    </recommendedName>
</protein>
<dbReference type="SMART" id="SM00822">
    <property type="entry name" value="PKS_KR"/>
    <property type="match status" value="1"/>
</dbReference>
<dbReference type="SUPFAM" id="SSF51735">
    <property type="entry name" value="NAD(P)-binding Rossmann-fold domains"/>
    <property type="match status" value="1"/>
</dbReference>
<dbReference type="PRINTS" id="PR00080">
    <property type="entry name" value="SDRFAMILY"/>
</dbReference>
<dbReference type="GO" id="GO:0016491">
    <property type="term" value="F:oxidoreductase activity"/>
    <property type="evidence" value="ECO:0007669"/>
    <property type="project" value="UniProtKB-KW"/>
</dbReference>
<dbReference type="Proteomes" id="UP001485043">
    <property type="component" value="Unassembled WGS sequence"/>
</dbReference>
<dbReference type="InterPro" id="IPR020904">
    <property type="entry name" value="Sc_DH/Rdtase_CS"/>
</dbReference>
<comment type="similarity">
    <text evidence="1 4">Belongs to the short-chain dehydrogenases/reductases (SDR) family.</text>
</comment>
<dbReference type="PANTHER" id="PTHR24321">
    <property type="entry name" value="DEHYDROGENASES, SHORT CHAIN"/>
    <property type="match status" value="1"/>
</dbReference>
<dbReference type="EMBL" id="JALJOV010000563">
    <property type="protein sequence ID" value="KAK9862737.1"/>
    <property type="molecule type" value="Genomic_DNA"/>
</dbReference>
<dbReference type="PROSITE" id="PS00061">
    <property type="entry name" value="ADH_SHORT"/>
    <property type="match status" value="1"/>
</dbReference>
<comment type="caution">
    <text evidence="6">The sequence shown here is derived from an EMBL/GenBank/DDBJ whole genome shotgun (WGS) entry which is preliminary data.</text>
</comment>
<dbReference type="Pfam" id="PF00106">
    <property type="entry name" value="adh_short"/>
    <property type="match status" value="1"/>
</dbReference>
<dbReference type="PANTHER" id="PTHR24321:SF8">
    <property type="entry name" value="ESTRADIOL 17-BETA-DEHYDROGENASE 8-RELATED"/>
    <property type="match status" value="1"/>
</dbReference>
<dbReference type="PRINTS" id="PR00081">
    <property type="entry name" value="GDHRDH"/>
</dbReference>